<protein>
    <submittedName>
        <fullName evidence="2">Uncharacterized protein</fullName>
    </submittedName>
</protein>
<comment type="caution">
    <text evidence="2">The sequence shown here is derived from an EMBL/GenBank/DDBJ whole genome shotgun (WGS) entry which is preliminary data.</text>
</comment>
<evidence type="ECO:0000313" key="2">
    <source>
        <dbReference type="EMBL" id="EFI71698.1"/>
    </source>
</evidence>
<accession>D8DY12</accession>
<dbReference type="EMBL" id="ADWO01000066">
    <property type="protein sequence ID" value="EFI71698.1"/>
    <property type="molecule type" value="Genomic_DNA"/>
</dbReference>
<evidence type="ECO:0000313" key="3">
    <source>
        <dbReference type="Proteomes" id="UP000004524"/>
    </source>
</evidence>
<organism evidence="2 3">
    <name type="scientific">Segatella baroniae B14</name>
    <dbReference type="NCBI Taxonomy" id="752555"/>
    <lineage>
        <taxon>Bacteria</taxon>
        <taxon>Pseudomonadati</taxon>
        <taxon>Bacteroidota</taxon>
        <taxon>Bacteroidia</taxon>
        <taxon>Bacteroidales</taxon>
        <taxon>Prevotellaceae</taxon>
        <taxon>Segatella</taxon>
    </lineage>
</organism>
<gene>
    <name evidence="2" type="ORF">PBR_0361</name>
    <name evidence="1" type="ORF">PBR_2589</name>
</gene>
<dbReference type="EMBL" id="ADWO01000076">
    <property type="protein sequence ID" value="EFI71416.1"/>
    <property type="molecule type" value="Genomic_DNA"/>
</dbReference>
<dbReference type="Proteomes" id="UP000004524">
    <property type="component" value="Unassembled WGS sequence"/>
</dbReference>
<sequence>MTTLTTWTAHFVHSLLDIQNYLAIFVAETVALESIDAECEKQEAGIYHVIYSLVATKI</sequence>
<keyword evidence="3" id="KW-1185">Reference proteome</keyword>
<name>D8DY12_9BACT</name>
<evidence type="ECO:0000313" key="1">
    <source>
        <dbReference type="EMBL" id="EFI71416.1"/>
    </source>
</evidence>
<reference evidence="2 3" key="1">
    <citation type="journal article" date="2010" name="Microb. Ecol.">
        <title>Comparative genome analysis of Prevotella ruminicola and Prevotella bryantii: insights into their environmental niche.</title>
        <authorList>
            <consortium name="North American Consortium for Rumen Bacteria"/>
            <person name="Purushe J."/>
            <person name="Fouts D.E."/>
            <person name="Morrison M."/>
            <person name="White B.A."/>
            <person name="Mackie R.I."/>
            <person name="Coutinho P.M."/>
            <person name="Henrissat B."/>
            <person name="Nelson K.E."/>
        </authorList>
    </citation>
    <scope>NUCLEOTIDE SEQUENCE [LARGE SCALE GENOMIC DNA]</scope>
    <source>
        <strain evidence="2 3">B14</strain>
    </source>
</reference>
<dbReference type="AlphaFoldDB" id="D8DY12"/>
<proteinExistence type="predicted"/>